<dbReference type="AlphaFoldDB" id="A0A2H0R3W7"/>
<sequence length="358" mass="40974">MKKDFNFPLFKTKVAGIRGEFNLEDPKSRKKYFEAKAGQEIKFIRNYLKRNTFVGILLGKKSAGKGTYSKLFKEAIGDKYIAHVSIGDAIRKAHHDLGTKAGKKELEKFLENRYRGFISIKQALDVISGRDTKTLLPTEIALALLEREIDQAQGKAVFIDGFPRNLDQIAFSLFLRSIMGYREDPDFLVFIDLPEQIIDERMKTRVICPNCQTPRNLKLLRTKRAGYDPSKKSFYLICDNESCKDSRMVTKEGDEFGIENIRERVNTDHSVMEKLLGIQGVPKVLLRNSIPVNKAKQYVDAYEITPAYGYRLNADKEVEMLESPWEIRVGKESFYSLLPAPVAVSFIKQVAEILKNQR</sequence>
<evidence type="ECO:0000256" key="3">
    <source>
        <dbReference type="ARBA" id="ARBA00022741"/>
    </source>
</evidence>
<evidence type="ECO:0000313" key="6">
    <source>
        <dbReference type="Proteomes" id="UP000230232"/>
    </source>
</evidence>
<keyword evidence="2" id="KW-0545">Nucleotide biosynthesis</keyword>
<dbReference type="GO" id="GO:0009165">
    <property type="term" value="P:nucleotide biosynthetic process"/>
    <property type="evidence" value="ECO:0007669"/>
    <property type="project" value="UniProtKB-KW"/>
</dbReference>
<evidence type="ECO:0000256" key="4">
    <source>
        <dbReference type="ARBA" id="ARBA00022777"/>
    </source>
</evidence>
<dbReference type="GO" id="GO:0005524">
    <property type="term" value="F:ATP binding"/>
    <property type="evidence" value="ECO:0007669"/>
    <property type="project" value="InterPro"/>
</dbReference>
<accession>A0A2H0R3W7</accession>
<reference evidence="5 6" key="1">
    <citation type="submission" date="2017-09" db="EMBL/GenBank/DDBJ databases">
        <title>Depth-based differentiation of microbial function through sediment-hosted aquifers and enrichment of novel symbionts in the deep terrestrial subsurface.</title>
        <authorList>
            <person name="Probst A.J."/>
            <person name="Ladd B."/>
            <person name="Jarett J.K."/>
            <person name="Geller-Mcgrath D.E."/>
            <person name="Sieber C.M."/>
            <person name="Emerson J.B."/>
            <person name="Anantharaman K."/>
            <person name="Thomas B.C."/>
            <person name="Malmstrom R."/>
            <person name="Stieglmeier M."/>
            <person name="Klingl A."/>
            <person name="Woyke T."/>
            <person name="Ryan C.M."/>
            <person name="Banfield J.F."/>
        </authorList>
    </citation>
    <scope>NUCLEOTIDE SEQUENCE [LARGE SCALE GENOMIC DNA]</scope>
    <source>
        <strain evidence="5">CG10_big_fil_rev_8_21_14_0_10_46_23</strain>
    </source>
</reference>
<protein>
    <recommendedName>
        <fullName evidence="7">Adenylate kinase</fullName>
    </recommendedName>
</protein>
<dbReference type="InterPro" id="IPR000850">
    <property type="entry name" value="Adenylat/UMP-CMP_kin"/>
</dbReference>
<dbReference type="PROSITE" id="PS00113">
    <property type="entry name" value="ADENYLATE_KINASE"/>
    <property type="match status" value="1"/>
</dbReference>
<dbReference type="InterPro" id="IPR027417">
    <property type="entry name" value="P-loop_NTPase"/>
</dbReference>
<keyword evidence="4" id="KW-0418">Kinase</keyword>
<evidence type="ECO:0000313" key="5">
    <source>
        <dbReference type="EMBL" id="PIR41221.1"/>
    </source>
</evidence>
<keyword evidence="3" id="KW-0547">Nucleotide-binding</keyword>
<comment type="caution">
    <text evidence="5">The sequence shown here is derived from an EMBL/GenBank/DDBJ whole genome shotgun (WGS) entry which is preliminary data.</text>
</comment>
<dbReference type="Pfam" id="PF00406">
    <property type="entry name" value="ADK"/>
    <property type="match status" value="1"/>
</dbReference>
<keyword evidence="1" id="KW-0808">Transferase</keyword>
<name>A0A2H0R3W7_9BACT</name>
<dbReference type="GO" id="GO:0019205">
    <property type="term" value="F:nucleobase-containing compound kinase activity"/>
    <property type="evidence" value="ECO:0007669"/>
    <property type="project" value="InterPro"/>
</dbReference>
<proteinExistence type="predicted"/>
<organism evidence="5 6">
    <name type="scientific">Candidatus Yanofskybacteria bacterium CG10_big_fil_rev_8_21_14_0_10_46_23</name>
    <dbReference type="NCBI Taxonomy" id="1975098"/>
    <lineage>
        <taxon>Bacteria</taxon>
        <taxon>Candidatus Yanofskyibacteriota</taxon>
    </lineage>
</organism>
<dbReference type="EMBL" id="PCXO01000010">
    <property type="protein sequence ID" value="PIR41221.1"/>
    <property type="molecule type" value="Genomic_DNA"/>
</dbReference>
<evidence type="ECO:0008006" key="7">
    <source>
        <dbReference type="Google" id="ProtNLM"/>
    </source>
</evidence>
<evidence type="ECO:0000256" key="1">
    <source>
        <dbReference type="ARBA" id="ARBA00022679"/>
    </source>
</evidence>
<evidence type="ECO:0000256" key="2">
    <source>
        <dbReference type="ARBA" id="ARBA00022727"/>
    </source>
</evidence>
<dbReference type="Gene3D" id="3.40.50.300">
    <property type="entry name" value="P-loop containing nucleotide triphosphate hydrolases"/>
    <property type="match status" value="1"/>
</dbReference>
<dbReference type="PANTHER" id="PTHR23359">
    <property type="entry name" value="NUCLEOTIDE KINASE"/>
    <property type="match status" value="1"/>
</dbReference>
<dbReference type="Proteomes" id="UP000230232">
    <property type="component" value="Unassembled WGS sequence"/>
</dbReference>
<gene>
    <name evidence="5" type="ORF">COV31_02325</name>
</gene>
<dbReference type="SUPFAM" id="SSF52540">
    <property type="entry name" value="P-loop containing nucleoside triphosphate hydrolases"/>
    <property type="match status" value="1"/>
</dbReference>
<dbReference type="InterPro" id="IPR033690">
    <property type="entry name" value="Adenylat_kinase_CS"/>
</dbReference>